<evidence type="ECO:0000256" key="2">
    <source>
        <dbReference type="ARBA" id="ARBA00022448"/>
    </source>
</evidence>
<name>A0A246IW28_9BURK</name>
<evidence type="ECO:0000256" key="1">
    <source>
        <dbReference type="ARBA" id="ARBA00004651"/>
    </source>
</evidence>
<evidence type="ECO:0000256" key="5">
    <source>
        <dbReference type="ARBA" id="ARBA00022989"/>
    </source>
</evidence>
<evidence type="ECO:0000256" key="8">
    <source>
        <dbReference type="ARBA" id="ARBA00034708"/>
    </source>
</evidence>
<dbReference type="AlphaFoldDB" id="A0A246IW28"/>
<keyword evidence="4 9" id="KW-0812">Transmembrane</keyword>
<accession>A0A246IW28</accession>
<dbReference type="RefSeq" id="WP_088387686.1">
    <property type="nucleotide sequence ID" value="NZ_NIOF01000016.1"/>
</dbReference>
<dbReference type="Pfam" id="PF25539">
    <property type="entry name" value="Bestrophin_2"/>
    <property type="match status" value="1"/>
</dbReference>
<keyword evidence="3" id="KW-1003">Cell membrane</keyword>
<evidence type="ECO:0000313" key="10">
    <source>
        <dbReference type="EMBL" id="OWQ84423.1"/>
    </source>
</evidence>
<dbReference type="PANTHER" id="PTHR33281:SF19">
    <property type="entry name" value="VOLTAGE-DEPENDENT ANION CHANNEL-FORMING PROTEIN YNEE"/>
    <property type="match status" value="1"/>
</dbReference>
<reference evidence="10 11" key="1">
    <citation type="journal article" date="2008" name="Int. J. Syst. Evol. Microbiol.">
        <title>Description of Roseateles aquatilis sp. nov. and Roseateles terrae sp. nov., in the class Betaproteobacteria, and emended description of the genus Roseateles.</title>
        <authorList>
            <person name="Gomila M."/>
            <person name="Bowien B."/>
            <person name="Falsen E."/>
            <person name="Moore E.R."/>
            <person name="Lalucat J."/>
        </authorList>
    </citation>
    <scope>NUCLEOTIDE SEQUENCE [LARGE SCALE GENOMIC DNA]</scope>
    <source>
        <strain evidence="10 11">CCUG 48205</strain>
    </source>
</reference>
<evidence type="ECO:0000313" key="11">
    <source>
        <dbReference type="Proteomes" id="UP000197468"/>
    </source>
</evidence>
<dbReference type="GO" id="GO:0005886">
    <property type="term" value="C:plasma membrane"/>
    <property type="evidence" value="ECO:0007669"/>
    <property type="project" value="UniProtKB-SubCell"/>
</dbReference>
<dbReference type="EMBL" id="NIOF01000016">
    <property type="protein sequence ID" value="OWQ84423.1"/>
    <property type="molecule type" value="Genomic_DNA"/>
</dbReference>
<comment type="caution">
    <text evidence="10">The sequence shown here is derived from an EMBL/GenBank/DDBJ whole genome shotgun (WGS) entry which is preliminary data.</text>
</comment>
<dbReference type="InterPro" id="IPR044669">
    <property type="entry name" value="YneE/VCCN1/2-like"/>
</dbReference>
<dbReference type="OrthoDB" id="445589at2"/>
<keyword evidence="11" id="KW-1185">Reference proteome</keyword>
<keyword evidence="2" id="KW-0813">Transport</keyword>
<evidence type="ECO:0000256" key="3">
    <source>
        <dbReference type="ARBA" id="ARBA00022475"/>
    </source>
</evidence>
<evidence type="ECO:0000256" key="7">
    <source>
        <dbReference type="ARBA" id="ARBA00023136"/>
    </source>
</evidence>
<protein>
    <submittedName>
        <fullName evidence="10">Bestrophin</fullName>
    </submittedName>
</protein>
<proteinExistence type="inferred from homology"/>
<dbReference type="Proteomes" id="UP000197468">
    <property type="component" value="Unassembled WGS sequence"/>
</dbReference>
<evidence type="ECO:0000256" key="9">
    <source>
        <dbReference type="SAM" id="Phobius"/>
    </source>
</evidence>
<gene>
    <name evidence="10" type="ORF">CDN99_24325</name>
</gene>
<keyword evidence="5 9" id="KW-1133">Transmembrane helix</keyword>
<dbReference type="GO" id="GO:0005254">
    <property type="term" value="F:chloride channel activity"/>
    <property type="evidence" value="ECO:0007669"/>
    <property type="project" value="InterPro"/>
</dbReference>
<comment type="similarity">
    <text evidence="8">Belongs to the anion channel-forming bestrophin (TC 1.A.46) family.</text>
</comment>
<comment type="subcellular location">
    <subcellularLocation>
        <location evidence="1">Cell membrane</location>
        <topology evidence="1">Multi-pass membrane protein</topology>
    </subcellularLocation>
</comment>
<keyword evidence="7 9" id="KW-0472">Membrane</keyword>
<feature type="transmembrane region" description="Helical" evidence="9">
    <location>
        <begin position="20"/>
        <end position="40"/>
    </location>
</feature>
<organism evidence="10 11">
    <name type="scientific">Roseateles aquatilis</name>
    <dbReference type="NCBI Taxonomy" id="431061"/>
    <lineage>
        <taxon>Bacteria</taxon>
        <taxon>Pseudomonadati</taxon>
        <taxon>Pseudomonadota</taxon>
        <taxon>Betaproteobacteria</taxon>
        <taxon>Burkholderiales</taxon>
        <taxon>Sphaerotilaceae</taxon>
        <taxon>Roseateles</taxon>
    </lineage>
</organism>
<sequence>MIVRERPSGIRLFFAMRGSILGQIKWTLAANVALALLVTLSHGRLFEYKLQVSALPFSLIGLPLAIFLGFRNNACYDRYWEARKLWGDILLRGRSLARQVLTLIDAPTDATAEAALDERRRMVRRMAAFAHALKHQLRGTPDVDGQVARWLDRGEGDALASVSNKPAGLMLRMAQDLASCRRQGRVDSMLAASIDATLSGLTAAAASCERIKNSPLPFPYTLLLHRTAHLYCFLLPFGLVDSMGALTPVVVAIVAYTFFGLDAVGDEIEEPFGLRANDLPLDAICRTLEIDLLQSLGETDVPPPLEPVDCCLM</sequence>
<evidence type="ECO:0000256" key="4">
    <source>
        <dbReference type="ARBA" id="ARBA00022692"/>
    </source>
</evidence>
<dbReference type="PANTHER" id="PTHR33281">
    <property type="entry name" value="UPF0187 PROTEIN YNEE"/>
    <property type="match status" value="1"/>
</dbReference>
<keyword evidence="6" id="KW-0406">Ion transport</keyword>
<evidence type="ECO:0000256" key="6">
    <source>
        <dbReference type="ARBA" id="ARBA00023065"/>
    </source>
</evidence>
<feature type="transmembrane region" description="Helical" evidence="9">
    <location>
        <begin position="52"/>
        <end position="70"/>
    </location>
</feature>